<proteinExistence type="predicted"/>
<accession>A0A6J6HUL0</accession>
<reference evidence="4" key="1">
    <citation type="submission" date="2020-05" db="EMBL/GenBank/DDBJ databases">
        <authorList>
            <person name="Chiriac C."/>
            <person name="Salcher M."/>
            <person name="Ghai R."/>
            <person name="Kavagutti S V."/>
        </authorList>
    </citation>
    <scope>NUCLEOTIDE SEQUENCE</scope>
</reference>
<feature type="domain" description="GmrSD restriction endonucleases C-terminal" evidence="3">
    <location>
        <begin position="100"/>
        <end position="238"/>
    </location>
</feature>
<evidence type="ECO:0000256" key="1">
    <source>
        <dbReference type="SAM" id="MobiDB-lite"/>
    </source>
</evidence>
<evidence type="ECO:0000256" key="2">
    <source>
        <dbReference type="SAM" id="Phobius"/>
    </source>
</evidence>
<name>A0A6J6HUL0_9ZZZZ</name>
<dbReference type="EMBL" id="CAEZVE010000018">
    <property type="protein sequence ID" value="CAB4616293.1"/>
    <property type="molecule type" value="Genomic_DNA"/>
</dbReference>
<gene>
    <name evidence="4" type="ORF">UFOPK1931_00196</name>
</gene>
<feature type="region of interest" description="Disordered" evidence="1">
    <location>
        <begin position="31"/>
        <end position="62"/>
    </location>
</feature>
<evidence type="ECO:0000313" key="4">
    <source>
        <dbReference type="EMBL" id="CAB4616293.1"/>
    </source>
</evidence>
<dbReference type="AlphaFoldDB" id="A0A6J6HUL0"/>
<feature type="transmembrane region" description="Helical" evidence="2">
    <location>
        <begin position="7"/>
        <end position="25"/>
    </location>
</feature>
<keyword evidence="2" id="KW-1133">Transmembrane helix</keyword>
<sequence length="249" mass="27606">MKSQTSYGCLGVVAIFFLIYVALFGSGGDSSPTPSPTPSITESIAPTPEPTESTEAIPKSKRGEALRALAKLPIKGRAPQTGYSREMFSDDWDYYNGCDMRNRILARDLVQYNYRYDSYCIIENGILEDPFTGQVIAFQRGVRTSLEVQIDHVVSLSDAWQKGAQQLSGYQRFALYNDPLNLLAVWGPANNSKSDSDAASWLPSNKSFRCSFVARQIAVKVKYQLWVTQAEHDAMARVLATCPKKGLPN</sequence>
<dbReference type="PANTHER" id="PTHR24094:SF15">
    <property type="entry name" value="AMP-DEPENDENT SYNTHETASE_LIGASE DOMAIN-CONTAINING PROTEIN-RELATED"/>
    <property type="match status" value="1"/>
</dbReference>
<dbReference type="Pfam" id="PF07510">
    <property type="entry name" value="GmrSD_C"/>
    <property type="match status" value="1"/>
</dbReference>
<dbReference type="PANTHER" id="PTHR24094">
    <property type="entry name" value="SECRETED PROTEIN"/>
    <property type="match status" value="1"/>
</dbReference>
<organism evidence="4">
    <name type="scientific">freshwater metagenome</name>
    <dbReference type="NCBI Taxonomy" id="449393"/>
    <lineage>
        <taxon>unclassified sequences</taxon>
        <taxon>metagenomes</taxon>
        <taxon>ecological metagenomes</taxon>
    </lineage>
</organism>
<dbReference type="InterPro" id="IPR011089">
    <property type="entry name" value="GmrSD_C"/>
</dbReference>
<keyword evidence="2" id="KW-0472">Membrane</keyword>
<keyword evidence="2" id="KW-0812">Transmembrane</keyword>
<evidence type="ECO:0000259" key="3">
    <source>
        <dbReference type="Pfam" id="PF07510"/>
    </source>
</evidence>
<protein>
    <submittedName>
        <fullName evidence="4">Unannotated protein</fullName>
    </submittedName>
</protein>